<protein>
    <submittedName>
        <fullName evidence="1">Uncharacterized protein</fullName>
    </submittedName>
</protein>
<sequence>MNQLYTKILLMSNKIVKNYNTYLLIFSFMIKYIRNISTL</sequence>
<evidence type="ECO:0000313" key="2">
    <source>
        <dbReference type="Proteomes" id="UP000003174"/>
    </source>
</evidence>
<reference evidence="1 2" key="1">
    <citation type="submission" date="2009-01" db="EMBL/GenBank/DDBJ databases">
        <authorList>
            <person name="Fulton L."/>
            <person name="Clifton S."/>
            <person name="Fulton B."/>
            <person name="Xu J."/>
            <person name="Minx P."/>
            <person name="Pepin K.H."/>
            <person name="Johnson M."/>
            <person name="Bhonagiri V."/>
            <person name="Nash W.E."/>
            <person name="Mardis E.R."/>
            <person name="Wilson R.K."/>
        </authorList>
    </citation>
    <scope>NUCLEOTIDE SEQUENCE [LARGE SCALE GENOMIC DNA]</scope>
    <source>
        <strain evidence="1 2">DSM 3353</strain>
    </source>
</reference>
<dbReference type="AlphaFoldDB" id="C0EXT0"/>
<dbReference type="Proteomes" id="UP000003174">
    <property type="component" value="Unassembled WGS sequence"/>
</dbReference>
<accession>C0EXT0</accession>
<gene>
    <name evidence="1" type="ORF">EUBHAL_02222</name>
</gene>
<proteinExistence type="predicted"/>
<organism evidence="1 2">
    <name type="scientific">Anaerobutyricum hallii DSM 3353</name>
    <dbReference type="NCBI Taxonomy" id="411469"/>
    <lineage>
        <taxon>Bacteria</taxon>
        <taxon>Bacillati</taxon>
        <taxon>Bacillota</taxon>
        <taxon>Clostridia</taxon>
        <taxon>Lachnospirales</taxon>
        <taxon>Lachnospiraceae</taxon>
        <taxon>Anaerobutyricum</taxon>
    </lineage>
</organism>
<reference evidence="1 2" key="2">
    <citation type="submission" date="2009-02" db="EMBL/GenBank/DDBJ databases">
        <title>Draft genome sequence of Eubacterium hallii (DSM 3353).</title>
        <authorList>
            <person name="Sudarsanam P."/>
            <person name="Ley R."/>
            <person name="Guruge J."/>
            <person name="Turnbaugh P.J."/>
            <person name="Mahowald M."/>
            <person name="Liep D."/>
            <person name="Gordon J."/>
        </authorList>
    </citation>
    <scope>NUCLEOTIDE SEQUENCE [LARGE SCALE GENOMIC DNA]</scope>
    <source>
        <strain evidence="1 2">DSM 3353</strain>
    </source>
</reference>
<dbReference type="EMBL" id="ACEP01000100">
    <property type="protein sequence ID" value="EEG35885.1"/>
    <property type="molecule type" value="Genomic_DNA"/>
</dbReference>
<name>C0EXT0_9FIRM</name>
<comment type="caution">
    <text evidence="1">The sequence shown here is derived from an EMBL/GenBank/DDBJ whole genome shotgun (WGS) entry which is preliminary data.</text>
</comment>
<evidence type="ECO:0000313" key="1">
    <source>
        <dbReference type="EMBL" id="EEG35885.1"/>
    </source>
</evidence>